<evidence type="ECO:0000313" key="1">
    <source>
        <dbReference type="EMBL" id="OGG06267.1"/>
    </source>
</evidence>
<comment type="caution">
    <text evidence="1">The sequence shown here is derived from an EMBL/GenBank/DDBJ whole genome shotgun (WGS) entry which is preliminary data.</text>
</comment>
<evidence type="ECO:0008006" key="3">
    <source>
        <dbReference type="Google" id="ProtNLM"/>
    </source>
</evidence>
<dbReference type="Pfam" id="PF08843">
    <property type="entry name" value="AbiEii"/>
    <property type="match status" value="1"/>
</dbReference>
<gene>
    <name evidence="1" type="ORF">A2777_06730</name>
</gene>
<sequence length="196" mass="22458">MAKLGKSNIFTESYLAGGSALALHLGHRISVDLDFYTRKNVSVEDIPFQINRFGKFSVTILEPPHTVAGEFESIKLSLFRYDYPMIGKFSIFKNVKIASIEDIAAMKLSAISGRATKRDYVDLYFISRIYEVDKIIDFYIKKFGDTGNNIYVIMKALGFFEDAEGDEMPKMIKKVVWNEVKVFFSKETIRLAKKYI</sequence>
<name>A0A1F5Z252_9BACT</name>
<evidence type="ECO:0000313" key="2">
    <source>
        <dbReference type="Proteomes" id="UP000177354"/>
    </source>
</evidence>
<protein>
    <recommendedName>
        <fullName evidence="3">Nucleotidyl transferase AbiEii/AbiGii toxin family protein</fullName>
    </recommendedName>
</protein>
<dbReference type="AlphaFoldDB" id="A0A1F5Z252"/>
<reference evidence="1 2" key="1">
    <citation type="journal article" date="2016" name="Nat. Commun.">
        <title>Thousands of microbial genomes shed light on interconnected biogeochemical processes in an aquifer system.</title>
        <authorList>
            <person name="Anantharaman K."/>
            <person name="Brown C.T."/>
            <person name="Hug L.A."/>
            <person name="Sharon I."/>
            <person name="Castelle C.J."/>
            <person name="Probst A.J."/>
            <person name="Thomas B.C."/>
            <person name="Singh A."/>
            <person name="Wilkins M.J."/>
            <person name="Karaoz U."/>
            <person name="Brodie E.L."/>
            <person name="Williams K.H."/>
            <person name="Hubbard S.S."/>
            <person name="Banfield J.F."/>
        </authorList>
    </citation>
    <scope>NUCLEOTIDE SEQUENCE [LARGE SCALE GENOMIC DNA]</scope>
</reference>
<dbReference type="Proteomes" id="UP000177354">
    <property type="component" value="Unassembled WGS sequence"/>
</dbReference>
<proteinExistence type="predicted"/>
<accession>A0A1F5Z252</accession>
<dbReference type="EMBL" id="MFJF01000018">
    <property type="protein sequence ID" value="OGG06267.1"/>
    <property type="molecule type" value="Genomic_DNA"/>
</dbReference>
<dbReference type="InterPro" id="IPR014942">
    <property type="entry name" value="AbiEii"/>
</dbReference>
<organism evidence="1 2">
    <name type="scientific">Candidatus Gottesmanbacteria bacterium RIFCSPHIGHO2_01_FULL_40_15</name>
    <dbReference type="NCBI Taxonomy" id="1798376"/>
    <lineage>
        <taxon>Bacteria</taxon>
        <taxon>Candidatus Gottesmaniibacteriota</taxon>
    </lineage>
</organism>